<organism evidence="4 5">
    <name type="scientific">Rhodoferax antarcticus ANT.BR</name>
    <dbReference type="NCBI Taxonomy" id="1111071"/>
    <lineage>
        <taxon>Bacteria</taxon>
        <taxon>Pseudomonadati</taxon>
        <taxon>Pseudomonadota</taxon>
        <taxon>Betaproteobacteria</taxon>
        <taxon>Burkholderiales</taxon>
        <taxon>Comamonadaceae</taxon>
        <taxon>Rhodoferax</taxon>
    </lineage>
</organism>
<dbReference type="Gene3D" id="2.40.170.20">
    <property type="entry name" value="TonB-dependent receptor, beta-barrel domain"/>
    <property type="match status" value="1"/>
</dbReference>
<evidence type="ECO:0000256" key="2">
    <source>
        <dbReference type="ARBA" id="ARBA00023136"/>
    </source>
</evidence>
<proteinExistence type="predicted"/>
<dbReference type="GO" id="GO:0009279">
    <property type="term" value="C:cell outer membrane"/>
    <property type="evidence" value="ECO:0007669"/>
    <property type="project" value="UniProtKB-SubCell"/>
</dbReference>
<comment type="caution">
    <text evidence="4">The sequence shown here is derived from an EMBL/GenBank/DDBJ whole genome shotgun (WGS) entry which is preliminary data.</text>
</comment>
<dbReference type="InterPro" id="IPR036942">
    <property type="entry name" value="Beta-barrel_TonB_sf"/>
</dbReference>
<dbReference type="EMBL" id="MSYM01000013">
    <property type="protein sequence ID" value="OLP06227.1"/>
    <property type="molecule type" value="Genomic_DNA"/>
</dbReference>
<evidence type="ECO:0000256" key="1">
    <source>
        <dbReference type="ARBA" id="ARBA00004442"/>
    </source>
</evidence>
<reference evidence="4 5" key="1">
    <citation type="submission" date="2017-01" db="EMBL/GenBank/DDBJ databases">
        <title>Genome sequence of Rhodoferax antarcticus ANT.BR, a psychrophilic purple nonsulfur bacterium from an Antarctic microbial mat.</title>
        <authorList>
            <person name="Baker J."/>
            <person name="Riester C."/>
            <person name="Skinner B."/>
            <person name="Newell A."/>
            <person name="Swingley W."/>
            <person name="Madigan M."/>
            <person name="Jung D."/>
            <person name="Asao M."/>
            <person name="Chen M."/>
            <person name="Loughlin P."/>
            <person name="Pan H."/>
            <person name="Lin S."/>
            <person name="Li N."/>
            <person name="Shaw J."/>
            <person name="Prado M."/>
            <person name="Sherman C."/>
            <person name="Li X."/>
            <person name="Tang J."/>
            <person name="Blankenship R."/>
            <person name="Zhao T."/>
            <person name="Touchman J."/>
            <person name="Sattley M."/>
        </authorList>
    </citation>
    <scope>NUCLEOTIDE SEQUENCE [LARGE SCALE GENOMIC DNA]</scope>
    <source>
        <strain evidence="4 5">ANT.BR</strain>
    </source>
</reference>
<sequence length="108" mass="12249">MQRHAVRHLHVRRNRFSRHIRSGTASIPAGNRLPDIPEQQLFAQVDWSPDLATSIGDVFTLEARRTGRMFADDANSAQAKAYTLLGLAARFEQKTGAWTWRGGFEWAQ</sequence>
<evidence type="ECO:0000313" key="5">
    <source>
        <dbReference type="Proteomes" id="UP000185911"/>
    </source>
</evidence>
<keyword evidence="4" id="KW-0675">Receptor</keyword>
<name>A0A1Q8YDX1_9BURK</name>
<dbReference type="Proteomes" id="UP000185911">
    <property type="component" value="Unassembled WGS sequence"/>
</dbReference>
<keyword evidence="2" id="KW-0472">Membrane</keyword>
<evidence type="ECO:0000256" key="3">
    <source>
        <dbReference type="ARBA" id="ARBA00023237"/>
    </source>
</evidence>
<evidence type="ECO:0000313" key="4">
    <source>
        <dbReference type="EMBL" id="OLP06227.1"/>
    </source>
</evidence>
<keyword evidence="5" id="KW-1185">Reference proteome</keyword>
<dbReference type="AlphaFoldDB" id="A0A1Q8YDX1"/>
<gene>
    <name evidence="4" type="ORF">BLL52_2458</name>
</gene>
<keyword evidence="3" id="KW-0998">Cell outer membrane</keyword>
<protein>
    <submittedName>
        <fullName evidence="4">Putative TonB-dependent receptor domain protein</fullName>
    </submittedName>
</protein>
<dbReference type="SUPFAM" id="SSF56935">
    <property type="entry name" value="Porins"/>
    <property type="match status" value="1"/>
</dbReference>
<comment type="subcellular location">
    <subcellularLocation>
        <location evidence="1">Cell outer membrane</location>
    </subcellularLocation>
</comment>
<accession>A0A1Q8YDX1</accession>